<dbReference type="Proteomes" id="UP000317178">
    <property type="component" value="Chromosome"/>
</dbReference>
<dbReference type="GO" id="GO:0003677">
    <property type="term" value="F:DNA binding"/>
    <property type="evidence" value="ECO:0007669"/>
    <property type="project" value="InterPro"/>
</dbReference>
<evidence type="ECO:0000313" key="3">
    <source>
        <dbReference type="EMBL" id="QDU79734.1"/>
    </source>
</evidence>
<dbReference type="PIRSF" id="PIRSF028063">
    <property type="entry name" value="UCP028063"/>
    <property type="match status" value="1"/>
</dbReference>
<dbReference type="RefSeq" id="WP_144999620.1">
    <property type="nucleotide sequence ID" value="NZ_CP036281.1"/>
</dbReference>
<accession>A0A518CKM3</accession>
<dbReference type="GO" id="GO:0005694">
    <property type="term" value="C:chromosome"/>
    <property type="evidence" value="ECO:0007669"/>
    <property type="project" value="InterPro"/>
</dbReference>
<dbReference type="InterPro" id="IPR024402">
    <property type="entry name" value="DUF2726"/>
</dbReference>
<dbReference type="Gene3D" id="3.40.960.10">
    <property type="entry name" value="VSR Endonuclease"/>
    <property type="match status" value="1"/>
</dbReference>
<reference evidence="3 4" key="1">
    <citation type="submission" date="2019-02" db="EMBL/GenBank/DDBJ databases">
        <title>Deep-cultivation of Planctomycetes and their phenomic and genomic characterization uncovers novel biology.</title>
        <authorList>
            <person name="Wiegand S."/>
            <person name="Jogler M."/>
            <person name="Boedeker C."/>
            <person name="Pinto D."/>
            <person name="Vollmers J."/>
            <person name="Rivas-Marin E."/>
            <person name="Kohn T."/>
            <person name="Peeters S.H."/>
            <person name="Heuer A."/>
            <person name="Rast P."/>
            <person name="Oberbeckmann S."/>
            <person name="Bunk B."/>
            <person name="Jeske O."/>
            <person name="Meyerdierks A."/>
            <person name="Storesund J.E."/>
            <person name="Kallscheuer N."/>
            <person name="Luecker S."/>
            <person name="Lage O.M."/>
            <person name="Pohl T."/>
            <person name="Merkel B.J."/>
            <person name="Hornburger P."/>
            <person name="Mueller R.-W."/>
            <person name="Bruemmer F."/>
            <person name="Labrenz M."/>
            <person name="Spormann A.M."/>
            <person name="Op den Camp H."/>
            <person name="Overmann J."/>
            <person name="Amann R."/>
            <person name="Jetten M.S.M."/>
            <person name="Mascher T."/>
            <person name="Medema M.H."/>
            <person name="Devos D.P."/>
            <person name="Kaster A.-K."/>
            <person name="Ovreas L."/>
            <person name="Rohde M."/>
            <person name="Galperin M.Y."/>
            <person name="Jogler C."/>
        </authorList>
    </citation>
    <scope>NUCLEOTIDE SEQUENCE [LARGE SCALE GENOMIC DNA]</scope>
    <source>
        <strain evidence="3 4">Pla110</strain>
    </source>
</reference>
<organism evidence="3 4">
    <name type="scientific">Polystyrenella longa</name>
    <dbReference type="NCBI Taxonomy" id="2528007"/>
    <lineage>
        <taxon>Bacteria</taxon>
        <taxon>Pseudomonadati</taxon>
        <taxon>Planctomycetota</taxon>
        <taxon>Planctomycetia</taxon>
        <taxon>Planctomycetales</taxon>
        <taxon>Planctomycetaceae</taxon>
        <taxon>Polystyrenella</taxon>
    </lineage>
</organism>
<evidence type="ECO:0000259" key="2">
    <source>
        <dbReference type="Pfam" id="PF10881"/>
    </source>
</evidence>
<dbReference type="KEGG" id="plon:Pla110_14480"/>
<feature type="domain" description="DUF2726" evidence="2">
    <location>
        <begin position="43"/>
        <end position="161"/>
    </location>
</feature>
<dbReference type="AlphaFoldDB" id="A0A518CKM3"/>
<dbReference type="Pfam" id="PF01396">
    <property type="entry name" value="Zn_ribbon_Top1"/>
    <property type="match status" value="1"/>
</dbReference>
<dbReference type="SUPFAM" id="SSF57783">
    <property type="entry name" value="Zinc beta-ribbon"/>
    <property type="match status" value="1"/>
</dbReference>
<dbReference type="Pfam" id="PF10881">
    <property type="entry name" value="DUF2726"/>
    <property type="match status" value="1"/>
</dbReference>
<gene>
    <name evidence="3" type="ORF">Pla110_14480</name>
</gene>
<dbReference type="EMBL" id="CP036281">
    <property type="protein sequence ID" value="QDU79734.1"/>
    <property type="molecule type" value="Genomic_DNA"/>
</dbReference>
<proteinExistence type="predicted"/>
<keyword evidence="4" id="KW-1185">Reference proteome</keyword>
<dbReference type="GO" id="GO:0003916">
    <property type="term" value="F:DNA topoisomerase activity"/>
    <property type="evidence" value="ECO:0007669"/>
    <property type="project" value="InterPro"/>
</dbReference>
<protein>
    <submittedName>
        <fullName evidence="3">Topoisomerase DNA binding C4 zinc finger</fullName>
    </submittedName>
</protein>
<keyword evidence="3" id="KW-0413">Isomerase</keyword>
<dbReference type="GO" id="GO:0006265">
    <property type="term" value="P:DNA topological change"/>
    <property type="evidence" value="ECO:0007669"/>
    <property type="project" value="InterPro"/>
</dbReference>
<dbReference type="Gene3D" id="3.30.65.10">
    <property type="entry name" value="Bacterial Topoisomerase I, domain 1"/>
    <property type="match status" value="1"/>
</dbReference>
<name>A0A518CKM3_9PLAN</name>
<evidence type="ECO:0000259" key="1">
    <source>
        <dbReference type="Pfam" id="PF01396"/>
    </source>
</evidence>
<feature type="domain" description="DNA topoisomerase type IA zn finger" evidence="1">
    <location>
        <begin position="189"/>
        <end position="223"/>
    </location>
</feature>
<evidence type="ECO:0000313" key="4">
    <source>
        <dbReference type="Proteomes" id="UP000317178"/>
    </source>
</evidence>
<dbReference type="InterPro" id="IPR013498">
    <property type="entry name" value="Topo_IA_Znf"/>
</dbReference>
<dbReference type="OrthoDB" id="9813328at2"/>
<sequence length="227" mass="25755">MNQISQPQGCLVALLDFVGFRLNRSDSNEETAGKKLTYSLKDSLHTPAELSFHHCLVSAIGDDYFLATKVRWIDIFQPTNDEEYITKRNKIDRKHVDFLLCSPQTMKPQLIIELDDSSHRTNKKTIERDDFLKEICESTGIALLRVRAAKSYSISELRNIILVHINGQSHSIVENSTPQTTERTATPLCPKCQSHMKLRTASRGEKKGQKFWGCDNYPSCKGVMPAL</sequence>
<dbReference type="InterPro" id="IPR014538">
    <property type="entry name" value="UCP028063_topo_Znf"/>
</dbReference>